<gene>
    <name evidence="1" type="ORF">KDA82_38370</name>
</gene>
<dbReference type="Proteomes" id="UP000675554">
    <property type="component" value="Unassembled WGS sequence"/>
</dbReference>
<dbReference type="EMBL" id="JAGSMN010001763">
    <property type="protein sequence ID" value="MBR7678720.1"/>
    <property type="molecule type" value="Genomic_DNA"/>
</dbReference>
<reference evidence="1" key="1">
    <citation type="submission" date="2021-04" db="EMBL/GenBank/DDBJ databases">
        <title>Sequencing of actinobacteria type strains.</title>
        <authorList>
            <person name="Nguyen G.-S."/>
            <person name="Wentzel A."/>
        </authorList>
    </citation>
    <scope>NUCLEOTIDE SEQUENCE</scope>
    <source>
        <strain evidence="1">DSM 42095</strain>
    </source>
</reference>
<organism evidence="1 2">
    <name type="scientific">Streptomyces daliensis</name>
    <dbReference type="NCBI Taxonomy" id="299421"/>
    <lineage>
        <taxon>Bacteria</taxon>
        <taxon>Bacillati</taxon>
        <taxon>Actinomycetota</taxon>
        <taxon>Actinomycetes</taxon>
        <taxon>Kitasatosporales</taxon>
        <taxon>Streptomycetaceae</taxon>
        <taxon>Streptomyces</taxon>
    </lineage>
</organism>
<evidence type="ECO:0000313" key="2">
    <source>
        <dbReference type="Proteomes" id="UP000675554"/>
    </source>
</evidence>
<sequence length="195" mass="21540">MDLNRLGAHARDTLRRRNLFVRPGTSRGVVQVRVGDGSRDGFLIGWVQQEPHPYLRGLAWQSHARRAISEPGYWQGERVDAEYDDGNEAGGAETIERAIQDVVYIASYGDVLAASDLASGKRGTYVATMDPAHSEWLAELGRPTGMTDLGGGRVRLTSTAVAYFRGSPGHMPYVDVDDLFHLDPMDPPYQLTREP</sequence>
<accession>A0A8T4J5J3</accession>
<protein>
    <submittedName>
        <fullName evidence="1">Uncharacterized protein</fullName>
    </submittedName>
</protein>
<dbReference type="AlphaFoldDB" id="A0A8T4J5J3"/>
<keyword evidence="2" id="KW-1185">Reference proteome</keyword>
<name>A0A8T4J5J3_9ACTN</name>
<evidence type="ECO:0000313" key="1">
    <source>
        <dbReference type="EMBL" id="MBR7678720.1"/>
    </source>
</evidence>
<comment type="caution">
    <text evidence="1">The sequence shown here is derived from an EMBL/GenBank/DDBJ whole genome shotgun (WGS) entry which is preliminary data.</text>
</comment>
<proteinExistence type="predicted"/>